<evidence type="ECO:0000313" key="1">
    <source>
        <dbReference type="EMBL" id="CAB3810026.1"/>
    </source>
</evidence>
<organism evidence="1 2">
    <name type="scientific">Paraburkholderia caffeinitolerans</name>
    <dbReference type="NCBI Taxonomy" id="1723730"/>
    <lineage>
        <taxon>Bacteria</taxon>
        <taxon>Pseudomonadati</taxon>
        <taxon>Pseudomonadota</taxon>
        <taxon>Betaproteobacteria</taxon>
        <taxon>Burkholderiales</taxon>
        <taxon>Burkholderiaceae</taxon>
        <taxon>Paraburkholderia</taxon>
    </lineage>
</organism>
<protein>
    <submittedName>
        <fullName evidence="1">Uncharacterized protein</fullName>
    </submittedName>
</protein>
<dbReference type="Gene3D" id="1.10.287.2500">
    <property type="match status" value="1"/>
</dbReference>
<proteinExistence type="predicted"/>
<reference evidence="1 2" key="1">
    <citation type="submission" date="2020-04" db="EMBL/GenBank/DDBJ databases">
        <authorList>
            <person name="De Canck E."/>
        </authorList>
    </citation>
    <scope>NUCLEOTIDE SEQUENCE [LARGE SCALE GENOMIC DNA]</scope>
    <source>
        <strain evidence="1 2">LMG 28688</strain>
    </source>
</reference>
<accession>A0A6J5H397</accession>
<dbReference type="Proteomes" id="UP000494119">
    <property type="component" value="Unassembled WGS sequence"/>
</dbReference>
<gene>
    <name evidence="1" type="ORF">LMG28688_07125</name>
</gene>
<sequence length="78" mass="8706">MPDVSGNTLLMAIQAVHDAIRTLEVRLDDLEGDPLDDTEMLLAYTRAADELRQAYEIARLNTSNLPPYDQLVPPPDRA</sequence>
<name>A0A6J5H397_9BURK</name>
<dbReference type="Pfam" id="PF21643">
    <property type="entry name" value="T6SS_Tsi2-like"/>
    <property type="match status" value="1"/>
</dbReference>
<keyword evidence="2" id="KW-1185">Reference proteome</keyword>
<dbReference type="AlphaFoldDB" id="A0A6J5H397"/>
<dbReference type="EMBL" id="CADIKL010000075">
    <property type="protein sequence ID" value="CAB3810026.1"/>
    <property type="molecule type" value="Genomic_DNA"/>
</dbReference>
<dbReference type="InterPro" id="IPR053756">
    <property type="entry name" value="Toxin_immunity_effector"/>
</dbReference>
<dbReference type="InterPro" id="IPR049070">
    <property type="entry name" value="T6SS_Tsi2-like"/>
</dbReference>
<evidence type="ECO:0000313" key="2">
    <source>
        <dbReference type="Proteomes" id="UP000494119"/>
    </source>
</evidence>